<keyword evidence="1" id="KW-1133">Transmembrane helix</keyword>
<dbReference type="Proteomes" id="UP000590542">
    <property type="component" value="Unassembled WGS sequence"/>
</dbReference>
<evidence type="ECO:0000313" key="3">
    <source>
        <dbReference type="EMBL" id="NMB91472.1"/>
    </source>
</evidence>
<dbReference type="Gene3D" id="3.90.550.10">
    <property type="entry name" value="Spore Coat Polysaccharide Biosynthesis Protein SpsA, Chain A"/>
    <property type="match status" value="1"/>
</dbReference>
<dbReference type="InterPro" id="IPR050834">
    <property type="entry name" value="Glycosyltransf_2"/>
</dbReference>
<organism evidence="3 4">
    <name type="scientific">candidate division WWE3 bacterium</name>
    <dbReference type="NCBI Taxonomy" id="2053526"/>
    <lineage>
        <taxon>Bacteria</taxon>
        <taxon>Katanobacteria</taxon>
    </lineage>
</organism>
<dbReference type="Pfam" id="PF00535">
    <property type="entry name" value="Glycos_transf_2"/>
    <property type="match status" value="1"/>
</dbReference>
<dbReference type="AlphaFoldDB" id="A0A7X9E6Q7"/>
<evidence type="ECO:0000256" key="1">
    <source>
        <dbReference type="SAM" id="Phobius"/>
    </source>
</evidence>
<proteinExistence type="predicted"/>
<sequence length="325" mass="37192">MQDSKSKFTIVINTYPNKTRNEDLTKCLDSVLKQTFKDFTIIIVENNSSLNEIVLLLKKYFDYRNIIKVINNPIKNLPTLFNLGWMYSSSEYLVYIADDVEIEPSWLESVNKELSNSDDVGVVTGPIISACFPAGEMHRLYLLSQRNVVGRILSWPYLHFSMEDKVLKPGALFESGAYSIGSSLEISKGYPRQEIDLATTSSMGIKRKVLNEVNGFNTVFNFNHADGDLFIRIKKAGYKIIFNPNVVSHHNVRLGPSRNAYFIGVDTGIFYRKHVRPKSFKGIIGVFLNLLVFKLYWIYNAFKTKDIKQLRGISGFIEGYFEKED</sequence>
<name>A0A7X9E6Q7_UNCKA</name>
<evidence type="ECO:0000313" key="4">
    <source>
        <dbReference type="Proteomes" id="UP000590542"/>
    </source>
</evidence>
<keyword evidence="3" id="KW-0808">Transferase</keyword>
<accession>A0A7X9E6Q7</accession>
<feature type="domain" description="Glycosyltransferase 2-like" evidence="2">
    <location>
        <begin position="10"/>
        <end position="180"/>
    </location>
</feature>
<dbReference type="GO" id="GO:0016740">
    <property type="term" value="F:transferase activity"/>
    <property type="evidence" value="ECO:0007669"/>
    <property type="project" value="UniProtKB-KW"/>
</dbReference>
<keyword evidence="1" id="KW-0472">Membrane</keyword>
<dbReference type="InterPro" id="IPR001173">
    <property type="entry name" value="Glyco_trans_2-like"/>
</dbReference>
<dbReference type="InterPro" id="IPR029044">
    <property type="entry name" value="Nucleotide-diphossugar_trans"/>
</dbReference>
<reference evidence="3 4" key="1">
    <citation type="journal article" date="2020" name="Biotechnol. Biofuels">
        <title>New insights from the biogas microbiome by comprehensive genome-resolved metagenomics of nearly 1600 species originating from multiple anaerobic digesters.</title>
        <authorList>
            <person name="Campanaro S."/>
            <person name="Treu L."/>
            <person name="Rodriguez-R L.M."/>
            <person name="Kovalovszki A."/>
            <person name="Ziels R.M."/>
            <person name="Maus I."/>
            <person name="Zhu X."/>
            <person name="Kougias P.G."/>
            <person name="Basile A."/>
            <person name="Luo G."/>
            <person name="Schluter A."/>
            <person name="Konstantinidis K.T."/>
            <person name="Angelidaki I."/>
        </authorList>
    </citation>
    <scope>NUCLEOTIDE SEQUENCE [LARGE SCALE GENOMIC DNA]</scope>
    <source>
        <strain evidence="3">AS27yjCOA_202</strain>
    </source>
</reference>
<dbReference type="EMBL" id="JAAZNV010000006">
    <property type="protein sequence ID" value="NMB91472.1"/>
    <property type="molecule type" value="Genomic_DNA"/>
</dbReference>
<keyword evidence="1" id="KW-0812">Transmembrane</keyword>
<gene>
    <name evidence="3" type="ORF">GYA37_01330</name>
</gene>
<feature type="transmembrane region" description="Helical" evidence="1">
    <location>
        <begin position="280"/>
        <end position="299"/>
    </location>
</feature>
<comment type="caution">
    <text evidence="3">The sequence shown here is derived from an EMBL/GenBank/DDBJ whole genome shotgun (WGS) entry which is preliminary data.</text>
</comment>
<dbReference type="SUPFAM" id="SSF53448">
    <property type="entry name" value="Nucleotide-diphospho-sugar transferases"/>
    <property type="match status" value="1"/>
</dbReference>
<protein>
    <submittedName>
        <fullName evidence="3">Glycosyltransferase</fullName>
    </submittedName>
</protein>
<dbReference type="PANTHER" id="PTHR43685">
    <property type="entry name" value="GLYCOSYLTRANSFERASE"/>
    <property type="match status" value="1"/>
</dbReference>
<dbReference type="PANTHER" id="PTHR43685:SF2">
    <property type="entry name" value="GLYCOSYLTRANSFERASE 2-LIKE DOMAIN-CONTAINING PROTEIN"/>
    <property type="match status" value="1"/>
</dbReference>
<evidence type="ECO:0000259" key="2">
    <source>
        <dbReference type="Pfam" id="PF00535"/>
    </source>
</evidence>